<dbReference type="Proteomes" id="UP000011014">
    <property type="component" value="Unassembled WGS sequence"/>
</dbReference>
<accession>E4YQU9</accession>
<dbReference type="PANTHER" id="PTHR45679">
    <property type="entry name" value="ER DEGRADATION-ENHANCING ALPHA-MANNOSIDASE-LIKE PROTEIN 2"/>
    <property type="match status" value="1"/>
</dbReference>
<dbReference type="GO" id="GO:0005975">
    <property type="term" value="P:carbohydrate metabolic process"/>
    <property type="evidence" value="ECO:0007669"/>
    <property type="project" value="InterPro"/>
</dbReference>
<dbReference type="SUPFAM" id="SSF48225">
    <property type="entry name" value="Seven-hairpin glycosidases"/>
    <property type="match status" value="1"/>
</dbReference>
<dbReference type="GO" id="GO:0016020">
    <property type="term" value="C:membrane"/>
    <property type="evidence" value="ECO:0007669"/>
    <property type="project" value="InterPro"/>
</dbReference>
<evidence type="ECO:0000313" key="3">
    <source>
        <dbReference type="EMBL" id="CBY37844.1"/>
    </source>
</evidence>
<feature type="transmembrane region" description="Helical" evidence="2">
    <location>
        <begin position="15"/>
        <end position="35"/>
    </location>
</feature>
<organism evidence="3">
    <name type="scientific">Oikopleura dioica</name>
    <name type="common">Tunicate</name>
    <dbReference type="NCBI Taxonomy" id="34765"/>
    <lineage>
        <taxon>Eukaryota</taxon>
        <taxon>Metazoa</taxon>
        <taxon>Chordata</taxon>
        <taxon>Tunicata</taxon>
        <taxon>Appendicularia</taxon>
        <taxon>Copelata</taxon>
        <taxon>Oikopleuridae</taxon>
        <taxon>Oikopleura</taxon>
    </lineage>
</organism>
<name>E4YQU9_OIKDI</name>
<dbReference type="Gene3D" id="1.50.10.10">
    <property type="match status" value="1"/>
</dbReference>
<dbReference type="GO" id="GO:0044322">
    <property type="term" value="C:endoplasmic reticulum quality control compartment"/>
    <property type="evidence" value="ECO:0007669"/>
    <property type="project" value="GOC"/>
</dbReference>
<dbReference type="InterPro" id="IPR044674">
    <property type="entry name" value="EDEM1/2/3"/>
</dbReference>
<gene>
    <name evidence="3" type="ORF">GSOID_T00031331001</name>
</gene>
<keyword evidence="2" id="KW-0472">Membrane</keyword>
<evidence type="ECO:0000256" key="2">
    <source>
        <dbReference type="SAM" id="Phobius"/>
    </source>
</evidence>
<dbReference type="EMBL" id="FN655071">
    <property type="protein sequence ID" value="CBY37844.1"/>
    <property type="molecule type" value="Genomic_DNA"/>
</dbReference>
<dbReference type="PANTHER" id="PTHR45679:SF5">
    <property type="entry name" value="ER DEGRADATION-ENHANCING ALPHA-MANNOSIDASE-LIKE PROTEIN 1"/>
    <property type="match status" value="1"/>
</dbReference>
<dbReference type="GO" id="GO:0004571">
    <property type="term" value="F:mannosyl-oligosaccharide 1,2-alpha-mannosidase activity"/>
    <property type="evidence" value="ECO:0007669"/>
    <property type="project" value="InterPro"/>
</dbReference>
<dbReference type="AlphaFoldDB" id="E4YQU9"/>
<dbReference type="GO" id="GO:0005509">
    <property type="term" value="F:calcium ion binding"/>
    <property type="evidence" value="ECO:0007669"/>
    <property type="project" value="InterPro"/>
</dbReference>
<proteinExistence type="predicted"/>
<protein>
    <submittedName>
        <fullName evidence="3">Uncharacterized protein</fullName>
    </submittedName>
</protein>
<keyword evidence="2" id="KW-1133">Transmembrane helix</keyword>
<keyword evidence="1" id="KW-0325">Glycoprotein</keyword>
<dbReference type="InterPro" id="IPR036026">
    <property type="entry name" value="Seven-hairpin_glycosidases"/>
</dbReference>
<dbReference type="InterPro" id="IPR012341">
    <property type="entry name" value="6hp_glycosidase-like_sf"/>
</dbReference>
<dbReference type="GO" id="GO:1904380">
    <property type="term" value="P:endoplasmic reticulum mannose trimming"/>
    <property type="evidence" value="ECO:0007669"/>
    <property type="project" value="InterPro"/>
</dbReference>
<keyword evidence="2" id="KW-0812">Transmembrane</keyword>
<reference evidence="3" key="1">
    <citation type="journal article" date="2010" name="Science">
        <title>Plasticity of animal genome architecture unmasked by rapid evolution of a pelagic tunicate.</title>
        <authorList>
            <person name="Denoeud F."/>
            <person name="Henriet S."/>
            <person name="Mungpakdee S."/>
            <person name="Aury J.M."/>
            <person name="Da Silva C."/>
            <person name="Brinkmann H."/>
            <person name="Mikhaleva J."/>
            <person name="Olsen L.C."/>
            <person name="Jubin C."/>
            <person name="Canestro C."/>
            <person name="Bouquet J.M."/>
            <person name="Danks G."/>
            <person name="Poulain J."/>
            <person name="Campsteijn C."/>
            <person name="Adamski M."/>
            <person name="Cross I."/>
            <person name="Yadetie F."/>
            <person name="Muffato M."/>
            <person name="Louis A."/>
            <person name="Butcher S."/>
            <person name="Tsagkogeorga G."/>
            <person name="Konrad A."/>
            <person name="Singh S."/>
            <person name="Jensen M.F."/>
            <person name="Cong E.H."/>
            <person name="Eikeseth-Otteraa H."/>
            <person name="Noel B."/>
            <person name="Anthouard V."/>
            <person name="Porcel B.M."/>
            <person name="Kachouri-Lafond R."/>
            <person name="Nishino A."/>
            <person name="Ugolini M."/>
            <person name="Chourrout P."/>
            <person name="Nishida H."/>
            <person name="Aasland R."/>
            <person name="Huzurbazar S."/>
            <person name="Westhof E."/>
            <person name="Delsuc F."/>
            <person name="Lehrach H."/>
            <person name="Reinhardt R."/>
            <person name="Weissenbach J."/>
            <person name="Roy S.W."/>
            <person name="Artiguenave F."/>
            <person name="Postlethwait J.H."/>
            <person name="Manak J.R."/>
            <person name="Thompson E.M."/>
            <person name="Jaillon O."/>
            <person name="Du Pasquier L."/>
            <person name="Boudinot P."/>
            <person name="Liberles D.A."/>
            <person name="Volff J.N."/>
            <person name="Philippe H."/>
            <person name="Lenhard B."/>
            <person name="Roest Crollius H."/>
            <person name="Wincker P."/>
            <person name="Chourrout D."/>
        </authorList>
    </citation>
    <scope>NUCLEOTIDE SEQUENCE [LARGE SCALE GENOMIC DNA]</scope>
</reference>
<evidence type="ECO:0000256" key="1">
    <source>
        <dbReference type="ARBA" id="ARBA00023180"/>
    </source>
</evidence>
<sequence length="145" mass="16550">MESRSAQLPRKFRTYVSQGLMLLFFFFHGFLLDFAHSKFSQLSRIEGLGHRSKLAPFWETITDDGEFDKWISFSTDEASLYKKKARAMFYHGYDHYMAHAFPLDELDPIGCAGRGPDQVSEFASLVLTSKNPKTSTSMTCSAITR</sequence>